<keyword evidence="12" id="KW-1185">Reference proteome</keyword>
<dbReference type="HAMAP" id="MF_00019">
    <property type="entry name" value="PlsX"/>
    <property type="match status" value="1"/>
</dbReference>
<evidence type="ECO:0000256" key="1">
    <source>
        <dbReference type="ARBA" id="ARBA00001232"/>
    </source>
</evidence>
<evidence type="ECO:0000256" key="4">
    <source>
        <dbReference type="ARBA" id="ARBA00022679"/>
    </source>
</evidence>
<dbReference type="PIRSF" id="PIRSF002465">
    <property type="entry name" value="Phsphlp_syn_PlsX"/>
    <property type="match status" value="1"/>
</dbReference>
<comment type="catalytic activity">
    <reaction evidence="1 10">
        <text>a fatty acyl-[ACP] + phosphate = an acyl phosphate + holo-[ACP]</text>
        <dbReference type="Rhea" id="RHEA:42292"/>
        <dbReference type="Rhea" id="RHEA-COMP:9685"/>
        <dbReference type="Rhea" id="RHEA-COMP:14125"/>
        <dbReference type="ChEBI" id="CHEBI:43474"/>
        <dbReference type="ChEBI" id="CHEBI:59918"/>
        <dbReference type="ChEBI" id="CHEBI:64479"/>
        <dbReference type="ChEBI" id="CHEBI:138651"/>
        <dbReference type="EC" id="2.3.1.274"/>
    </reaction>
</comment>
<sequence length="331" mass="36507">MKIVVDLLGSDRGAETIFRGVVETSKLLKDLSFVVVGPKSVIEKIEIDEDLEGRLEIIDTEEYILNTEEPTFAVRRKKDSSIVLAMKYLDKENADGLISFGSTGAVLVSGLLIVKRMENVERAALTITLPTNKDKMILLDIGANIECTSDILKQFAIMGNIYAKETLNKENPKIALLNIGSEDGKGTKILKETYSILENENINFVGNIESRDIFDGNIDVLVCDGFHGNILLKTIEGSVKFIMSNMKKSLMSSLSAKIGALLIKSPMRKLKKSLDYKEYGACPMLGLKKVVFKGHGSSDEKAVVSGIISMCDYINKDINSKIEKQIEKGEN</sequence>
<reference evidence="11 12" key="1">
    <citation type="submission" date="2020-09" db="EMBL/GenBank/DDBJ databases">
        <title>Parvimonas S3374 sp. nov.</title>
        <authorList>
            <person name="Buhl M."/>
        </authorList>
    </citation>
    <scope>NUCLEOTIDE SEQUENCE [LARGE SCALE GENOMIC DNA]</scope>
    <source>
        <strain evidence="11 12">S3374</strain>
    </source>
</reference>
<dbReference type="Proteomes" id="UP000823123">
    <property type="component" value="Unassembled WGS sequence"/>
</dbReference>
<keyword evidence="6 10" id="KW-0594">Phospholipid biosynthesis</keyword>
<keyword evidence="11" id="KW-0012">Acyltransferase</keyword>
<dbReference type="EMBL" id="JACVDA010000027">
    <property type="protein sequence ID" value="MBK1469166.1"/>
    <property type="molecule type" value="Genomic_DNA"/>
</dbReference>
<evidence type="ECO:0000256" key="9">
    <source>
        <dbReference type="ARBA" id="ARBA00046608"/>
    </source>
</evidence>
<dbReference type="PANTHER" id="PTHR30100">
    <property type="entry name" value="FATTY ACID/PHOSPHOLIPID SYNTHESIS PROTEIN PLSX"/>
    <property type="match status" value="1"/>
</dbReference>
<dbReference type="InterPro" id="IPR003664">
    <property type="entry name" value="FA_synthesis"/>
</dbReference>
<comment type="pathway">
    <text evidence="10">Lipid metabolism; phospholipid metabolism.</text>
</comment>
<protein>
    <recommendedName>
        <fullName evidence="8 10">Phosphate acyltransferase</fullName>
        <ecNumber evidence="8 10">2.3.1.274</ecNumber>
    </recommendedName>
    <alternativeName>
        <fullName evidence="10">Acyl-ACP phosphotransacylase</fullName>
    </alternativeName>
    <alternativeName>
        <fullName evidence="10">Acyl-[acyl-carrier-protein]--phosphate acyltransferase</fullName>
    </alternativeName>
    <alternativeName>
        <fullName evidence="10">Phosphate-acyl-ACP acyltransferase</fullName>
    </alternativeName>
</protein>
<comment type="similarity">
    <text evidence="10">Belongs to the PlsX family.</text>
</comment>
<keyword evidence="4 10" id="KW-0808">Transferase</keyword>
<keyword evidence="3 10" id="KW-0444">Lipid biosynthesis</keyword>
<dbReference type="NCBIfam" id="TIGR00182">
    <property type="entry name" value="plsX"/>
    <property type="match status" value="1"/>
</dbReference>
<dbReference type="Pfam" id="PF02504">
    <property type="entry name" value="FA_synthesis"/>
    <property type="match status" value="1"/>
</dbReference>
<dbReference type="Gene3D" id="3.40.718.10">
    <property type="entry name" value="Isopropylmalate Dehydrogenase"/>
    <property type="match status" value="1"/>
</dbReference>
<dbReference type="RefSeq" id="WP_201275991.1">
    <property type="nucleotide sequence ID" value="NZ_JACVDA010000027.1"/>
</dbReference>
<dbReference type="SUPFAM" id="SSF53659">
    <property type="entry name" value="Isocitrate/Isopropylmalate dehydrogenase-like"/>
    <property type="match status" value="1"/>
</dbReference>
<accession>A0ABS1CAM7</accession>
<name>A0ABS1CAM7_9FIRM</name>
<evidence type="ECO:0000256" key="2">
    <source>
        <dbReference type="ARBA" id="ARBA00022490"/>
    </source>
</evidence>
<dbReference type="InterPro" id="IPR012281">
    <property type="entry name" value="Phospholipid_synth_PlsX-like"/>
</dbReference>
<comment type="caution">
    <text evidence="11">The sequence shown here is derived from an EMBL/GenBank/DDBJ whole genome shotgun (WGS) entry which is preliminary data.</text>
</comment>
<keyword evidence="7 10" id="KW-1208">Phospholipid metabolism</keyword>
<comment type="subcellular location">
    <subcellularLocation>
        <location evidence="10">Cytoplasm</location>
    </subcellularLocation>
    <text evidence="10">Associated with the membrane possibly through PlsY.</text>
</comment>
<evidence type="ECO:0000313" key="11">
    <source>
        <dbReference type="EMBL" id="MBK1469166.1"/>
    </source>
</evidence>
<evidence type="ECO:0000256" key="3">
    <source>
        <dbReference type="ARBA" id="ARBA00022516"/>
    </source>
</evidence>
<keyword evidence="5 10" id="KW-0443">Lipid metabolism</keyword>
<evidence type="ECO:0000256" key="10">
    <source>
        <dbReference type="HAMAP-Rule" id="MF_00019"/>
    </source>
</evidence>
<evidence type="ECO:0000256" key="7">
    <source>
        <dbReference type="ARBA" id="ARBA00023264"/>
    </source>
</evidence>
<organism evidence="11 12">
    <name type="scientific">Parvimonas parva</name>
    <dbReference type="NCBI Taxonomy" id="2769485"/>
    <lineage>
        <taxon>Bacteria</taxon>
        <taxon>Bacillati</taxon>
        <taxon>Bacillota</taxon>
        <taxon>Tissierellia</taxon>
        <taxon>Tissierellales</taxon>
        <taxon>Peptoniphilaceae</taxon>
        <taxon>Parvimonas</taxon>
    </lineage>
</organism>
<evidence type="ECO:0000256" key="5">
    <source>
        <dbReference type="ARBA" id="ARBA00023098"/>
    </source>
</evidence>
<dbReference type="PANTHER" id="PTHR30100:SF1">
    <property type="entry name" value="PHOSPHATE ACYLTRANSFERASE"/>
    <property type="match status" value="1"/>
</dbReference>
<proteinExistence type="inferred from homology"/>
<gene>
    <name evidence="10 11" type="primary">plsX</name>
    <name evidence="11" type="ORF">IBJ83_07680</name>
</gene>
<dbReference type="EC" id="2.3.1.274" evidence="8 10"/>
<evidence type="ECO:0000256" key="6">
    <source>
        <dbReference type="ARBA" id="ARBA00023209"/>
    </source>
</evidence>
<keyword evidence="2 10" id="KW-0963">Cytoplasm</keyword>
<comment type="subunit">
    <text evidence="9 10">Homodimer. Probably interacts with PlsY.</text>
</comment>
<evidence type="ECO:0000256" key="8">
    <source>
        <dbReference type="ARBA" id="ARBA00024069"/>
    </source>
</evidence>
<comment type="function">
    <text evidence="10">Catalyzes the reversible formation of acyl-phosphate (acyl-PO(4)) from acyl-[acyl-carrier-protein] (acyl-ACP). This enzyme utilizes acyl-ACP as fatty acyl donor, but not acyl-CoA.</text>
</comment>
<dbReference type="GO" id="GO:0016746">
    <property type="term" value="F:acyltransferase activity"/>
    <property type="evidence" value="ECO:0007669"/>
    <property type="project" value="UniProtKB-KW"/>
</dbReference>
<evidence type="ECO:0000313" key="12">
    <source>
        <dbReference type="Proteomes" id="UP000823123"/>
    </source>
</evidence>